<dbReference type="EMBL" id="SEOQ01001601">
    <property type="protein sequence ID" value="TFY51134.1"/>
    <property type="molecule type" value="Genomic_DNA"/>
</dbReference>
<dbReference type="AlphaFoldDB" id="A0A4Y9XLG8"/>
<proteinExistence type="predicted"/>
<evidence type="ECO:0000313" key="3">
    <source>
        <dbReference type="Proteomes" id="UP000298327"/>
    </source>
</evidence>
<evidence type="ECO:0000256" key="1">
    <source>
        <dbReference type="SAM" id="MobiDB-lite"/>
    </source>
</evidence>
<evidence type="ECO:0000313" key="2">
    <source>
        <dbReference type="EMBL" id="TFY51134.1"/>
    </source>
</evidence>
<feature type="non-terminal residue" evidence="2">
    <location>
        <position position="274"/>
    </location>
</feature>
<accession>A0A4Y9XLG8</accession>
<feature type="compositionally biased region" description="Basic and acidic residues" evidence="1">
    <location>
        <begin position="203"/>
        <end position="212"/>
    </location>
</feature>
<keyword evidence="3" id="KW-1185">Reference proteome</keyword>
<dbReference type="Proteomes" id="UP000298327">
    <property type="component" value="Unassembled WGS sequence"/>
</dbReference>
<organism evidence="2 3">
    <name type="scientific">Dentipellis fragilis</name>
    <dbReference type="NCBI Taxonomy" id="205917"/>
    <lineage>
        <taxon>Eukaryota</taxon>
        <taxon>Fungi</taxon>
        <taxon>Dikarya</taxon>
        <taxon>Basidiomycota</taxon>
        <taxon>Agaricomycotina</taxon>
        <taxon>Agaricomycetes</taxon>
        <taxon>Russulales</taxon>
        <taxon>Hericiaceae</taxon>
        <taxon>Dentipellis</taxon>
    </lineage>
</organism>
<feature type="region of interest" description="Disordered" evidence="1">
    <location>
        <begin position="193"/>
        <end position="255"/>
    </location>
</feature>
<reference evidence="2 3" key="1">
    <citation type="submission" date="2019-02" db="EMBL/GenBank/DDBJ databases">
        <title>Genome sequencing of the rare red list fungi Dentipellis fragilis.</title>
        <authorList>
            <person name="Buettner E."/>
            <person name="Kellner H."/>
        </authorList>
    </citation>
    <scope>NUCLEOTIDE SEQUENCE [LARGE SCALE GENOMIC DNA]</scope>
    <source>
        <strain evidence="2 3">DSM 105465</strain>
    </source>
</reference>
<feature type="compositionally biased region" description="Polar residues" evidence="1">
    <location>
        <begin position="193"/>
        <end position="202"/>
    </location>
</feature>
<protein>
    <submittedName>
        <fullName evidence="2">Uncharacterized protein</fullName>
    </submittedName>
</protein>
<gene>
    <name evidence="2" type="ORF">EVG20_g11149</name>
</gene>
<name>A0A4Y9XLG8_9AGAM</name>
<feature type="compositionally biased region" description="Acidic residues" evidence="1">
    <location>
        <begin position="213"/>
        <end position="244"/>
    </location>
</feature>
<sequence>MEEWLAERRPSGFHASDPPLSVPFNFSTLPLTPVSRHLSHIPQNDSMPLSLDSLNLLGHMHGFNEGKPMGPVFDSLQASIEPGTSRKAPAGGSIQVAAYGQILRQCQDLQKENMQLIGENRTLKEVLGTMFNQKSSSPSQLVPKPETTQALSHKISLDGLPPLPCLDREAFPLIRFWTQQKWKKLQKKNTGITFVGDNTKNTGKAERRSDDDAVHEEDEEVSDEEKDKDDDGLSSDSDSSDDDGDTKCSQRTVNPQIHYLQDRFGNTITLVQFK</sequence>
<comment type="caution">
    <text evidence="2">The sequence shown here is derived from an EMBL/GenBank/DDBJ whole genome shotgun (WGS) entry which is preliminary data.</text>
</comment>